<keyword evidence="4" id="KW-0808">Transferase</keyword>
<sequence>MKFRCERDVLADALATAGRAATGRTGTLPVLSGLRLELVGDKLTVTGTDLELTIQLETEVGGERDGAVVLPARLSSDIVRSLSPGKVEVSVEADDVSISGGRSQFTVRPLSIDDYPRLASPASTAVTLPTTEVGEALRQVVRAASTDESRVVLTGVLLTAEADGLRMVATDSYRLAVRDLPGASALGADQKVLVPGRALSELARLVGNAPELTLRLGEREATFEVGSTRLTTRLIEGEFPDYRRLIPPTHPNKLTVSRDALLEAIRRVKILARDATPIRLQMTADSLRLSAITQDVGNAVEELDAVLEGTEMTIAFNPDFFAAGVEAVGGDEVTLETQDAARPAVLRAVGRNDYLYLLMPVRVS</sequence>
<gene>
    <name evidence="12" type="ORF">UFOPK2366_00109</name>
</gene>
<name>A0A6J6MZ60_9ZZZZ</name>
<accession>A0A6J6MZ60</accession>
<organism evidence="12">
    <name type="scientific">freshwater metagenome</name>
    <dbReference type="NCBI Taxonomy" id="449393"/>
    <lineage>
        <taxon>unclassified sequences</taxon>
        <taxon>metagenomes</taxon>
        <taxon>ecological metagenomes</taxon>
    </lineage>
</organism>
<dbReference type="PIRSF" id="PIRSF000804">
    <property type="entry name" value="DNA_pol_III_b"/>
    <property type="match status" value="1"/>
</dbReference>
<reference evidence="12" key="1">
    <citation type="submission" date="2020-05" db="EMBL/GenBank/DDBJ databases">
        <authorList>
            <person name="Chiriac C."/>
            <person name="Salcher M."/>
            <person name="Ghai R."/>
            <person name="Kavagutti S V."/>
        </authorList>
    </citation>
    <scope>NUCLEOTIDE SEQUENCE</scope>
</reference>
<evidence type="ECO:0000256" key="3">
    <source>
        <dbReference type="ARBA" id="ARBA00022490"/>
    </source>
</evidence>
<dbReference type="PANTHER" id="PTHR30478">
    <property type="entry name" value="DNA POLYMERASE III SUBUNIT BETA"/>
    <property type="match status" value="1"/>
</dbReference>
<dbReference type="GO" id="GO:0008408">
    <property type="term" value="F:3'-5' exonuclease activity"/>
    <property type="evidence" value="ECO:0007669"/>
    <property type="project" value="InterPro"/>
</dbReference>
<dbReference type="GO" id="GO:0006271">
    <property type="term" value="P:DNA strand elongation involved in DNA replication"/>
    <property type="evidence" value="ECO:0007669"/>
    <property type="project" value="TreeGrafter"/>
</dbReference>
<feature type="domain" description="DNA polymerase III beta sliding clamp N-terminal" evidence="9">
    <location>
        <begin position="1"/>
        <end position="118"/>
    </location>
</feature>
<dbReference type="InterPro" id="IPR022635">
    <property type="entry name" value="DNA_polIII_beta_C"/>
</dbReference>
<comment type="similarity">
    <text evidence="2">Belongs to the beta sliding clamp family.</text>
</comment>
<dbReference type="Gene3D" id="3.70.10.10">
    <property type="match status" value="1"/>
</dbReference>
<dbReference type="SUPFAM" id="SSF55979">
    <property type="entry name" value="DNA clamp"/>
    <property type="match status" value="3"/>
</dbReference>
<dbReference type="GO" id="GO:0003677">
    <property type="term" value="F:DNA binding"/>
    <property type="evidence" value="ECO:0007669"/>
    <property type="project" value="UniProtKB-KW"/>
</dbReference>
<evidence type="ECO:0000259" key="9">
    <source>
        <dbReference type="Pfam" id="PF00712"/>
    </source>
</evidence>
<evidence type="ECO:0000256" key="5">
    <source>
        <dbReference type="ARBA" id="ARBA00022695"/>
    </source>
</evidence>
<dbReference type="PANTHER" id="PTHR30478:SF0">
    <property type="entry name" value="BETA SLIDING CLAMP"/>
    <property type="match status" value="1"/>
</dbReference>
<dbReference type="InterPro" id="IPR001001">
    <property type="entry name" value="DNA_polIII_beta"/>
</dbReference>
<dbReference type="GO" id="GO:0003887">
    <property type="term" value="F:DNA-directed DNA polymerase activity"/>
    <property type="evidence" value="ECO:0007669"/>
    <property type="project" value="UniProtKB-KW"/>
</dbReference>
<proteinExistence type="inferred from homology"/>
<dbReference type="SMART" id="SM00480">
    <property type="entry name" value="POL3Bc"/>
    <property type="match status" value="1"/>
</dbReference>
<evidence type="ECO:0000256" key="2">
    <source>
        <dbReference type="ARBA" id="ARBA00010752"/>
    </source>
</evidence>
<dbReference type="GO" id="GO:0005737">
    <property type="term" value="C:cytoplasm"/>
    <property type="evidence" value="ECO:0007669"/>
    <property type="project" value="UniProtKB-SubCell"/>
</dbReference>
<feature type="domain" description="DNA polymerase III beta sliding clamp central" evidence="10">
    <location>
        <begin position="128"/>
        <end position="241"/>
    </location>
</feature>
<keyword evidence="8" id="KW-0238">DNA-binding</keyword>
<comment type="subcellular location">
    <subcellularLocation>
        <location evidence="1">Cytoplasm</location>
    </subcellularLocation>
</comment>
<evidence type="ECO:0000259" key="10">
    <source>
        <dbReference type="Pfam" id="PF02767"/>
    </source>
</evidence>
<feature type="domain" description="DNA polymerase III beta sliding clamp C-terminal" evidence="11">
    <location>
        <begin position="243"/>
        <end position="362"/>
    </location>
</feature>
<dbReference type="Pfam" id="PF00712">
    <property type="entry name" value="DNA_pol3_beta"/>
    <property type="match status" value="1"/>
</dbReference>
<dbReference type="EMBL" id="CAEZXM010000010">
    <property type="protein sequence ID" value="CAB4679610.1"/>
    <property type="molecule type" value="Genomic_DNA"/>
</dbReference>
<dbReference type="NCBIfam" id="TIGR00663">
    <property type="entry name" value="dnan"/>
    <property type="match status" value="1"/>
</dbReference>
<protein>
    <submittedName>
        <fullName evidence="12">Unannotated protein</fullName>
    </submittedName>
</protein>
<keyword evidence="7" id="KW-0239">DNA-directed DNA polymerase</keyword>
<dbReference type="GO" id="GO:0009360">
    <property type="term" value="C:DNA polymerase III complex"/>
    <property type="evidence" value="ECO:0007669"/>
    <property type="project" value="InterPro"/>
</dbReference>
<keyword evidence="5" id="KW-0548">Nucleotidyltransferase</keyword>
<keyword evidence="6" id="KW-0235">DNA replication</keyword>
<dbReference type="Gene3D" id="3.10.150.10">
    <property type="entry name" value="DNA Polymerase III, subunit A, domain 2"/>
    <property type="match status" value="1"/>
</dbReference>
<dbReference type="InterPro" id="IPR046938">
    <property type="entry name" value="DNA_clamp_sf"/>
</dbReference>
<dbReference type="Pfam" id="PF02768">
    <property type="entry name" value="DNA_pol3_beta_3"/>
    <property type="match status" value="1"/>
</dbReference>
<dbReference type="Pfam" id="PF02767">
    <property type="entry name" value="DNA_pol3_beta_2"/>
    <property type="match status" value="1"/>
</dbReference>
<evidence type="ECO:0000256" key="6">
    <source>
        <dbReference type="ARBA" id="ARBA00022705"/>
    </source>
</evidence>
<keyword evidence="3" id="KW-0963">Cytoplasm</keyword>
<dbReference type="CDD" id="cd00140">
    <property type="entry name" value="beta_clamp"/>
    <property type="match status" value="1"/>
</dbReference>
<dbReference type="AlphaFoldDB" id="A0A6J6MZ60"/>
<dbReference type="InterPro" id="IPR022637">
    <property type="entry name" value="DNA_polIII_beta_cen"/>
</dbReference>
<evidence type="ECO:0000259" key="11">
    <source>
        <dbReference type="Pfam" id="PF02768"/>
    </source>
</evidence>
<evidence type="ECO:0000256" key="1">
    <source>
        <dbReference type="ARBA" id="ARBA00004496"/>
    </source>
</evidence>
<evidence type="ECO:0000256" key="7">
    <source>
        <dbReference type="ARBA" id="ARBA00022932"/>
    </source>
</evidence>
<evidence type="ECO:0000313" key="12">
    <source>
        <dbReference type="EMBL" id="CAB4679610.1"/>
    </source>
</evidence>
<evidence type="ECO:0000256" key="8">
    <source>
        <dbReference type="ARBA" id="ARBA00023125"/>
    </source>
</evidence>
<evidence type="ECO:0000256" key="4">
    <source>
        <dbReference type="ARBA" id="ARBA00022679"/>
    </source>
</evidence>
<dbReference type="InterPro" id="IPR022634">
    <property type="entry name" value="DNA_polIII_beta_N"/>
</dbReference>